<evidence type="ECO:0000256" key="8">
    <source>
        <dbReference type="ARBA" id="ARBA00022741"/>
    </source>
</evidence>
<evidence type="ECO:0000313" key="18">
    <source>
        <dbReference type="EMBL" id="OGI58255.1"/>
    </source>
</evidence>
<dbReference type="GO" id="GO:0005886">
    <property type="term" value="C:plasma membrane"/>
    <property type="evidence" value="ECO:0007669"/>
    <property type="project" value="UniProtKB-SubCell"/>
</dbReference>
<evidence type="ECO:0000256" key="4">
    <source>
        <dbReference type="ARBA" id="ARBA00022475"/>
    </source>
</evidence>
<dbReference type="PANTHER" id="PTHR43065:SF10">
    <property type="entry name" value="PEROXIDE STRESS-ACTIVATED HISTIDINE KINASE MAK3"/>
    <property type="match status" value="1"/>
</dbReference>
<evidence type="ECO:0000256" key="13">
    <source>
        <dbReference type="ARBA" id="ARBA00023136"/>
    </source>
</evidence>
<evidence type="ECO:0000313" key="19">
    <source>
        <dbReference type="Proteomes" id="UP000177950"/>
    </source>
</evidence>
<keyword evidence="13 14" id="KW-0472">Membrane</keyword>
<keyword evidence="8" id="KW-0547">Nucleotide-binding</keyword>
<keyword evidence="10" id="KW-0067">ATP-binding</keyword>
<evidence type="ECO:0000256" key="9">
    <source>
        <dbReference type="ARBA" id="ARBA00022777"/>
    </source>
</evidence>
<evidence type="ECO:0000256" key="11">
    <source>
        <dbReference type="ARBA" id="ARBA00022989"/>
    </source>
</evidence>
<dbReference type="EMBL" id="MFSV01000085">
    <property type="protein sequence ID" value="OGI58255.1"/>
    <property type="molecule type" value="Genomic_DNA"/>
</dbReference>
<dbReference type="SUPFAM" id="SSF47384">
    <property type="entry name" value="Homodimeric domain of signal transducing histidine kinase"/>
    <property type="match status" value="1"/>
</dbReference>
<keyword evidence="5" id="KW-0597">Phosphoprotein</keyword>
<evidence type="ECO:0000256" key="10">
    <source>
        <dbReference type="ARBA" id="ARBA00022840"/>
    </source>
</evidence>
<keyword evidence="9" id="KW-0418">Kinase</keyword>
<dbReference type="EC" id="2.7.13.3" evidence="3"/>
<feature type="domain" description="HAMP" evidence="17">
    <location>
        <begin position="308"/>
        <end position="360"/>
    </location>
</feature>
<evidence type="ECO:0000259" key="17">
    <source>
        <dbReference type="PROSITE" id="PS50885"/>
    </source>
</evidence>
<dbReference type="InterPro" id="IPR005467">
    <property type="entry name" value="His_kinase_dom"/>
</dbReference>
<evidence type="ECO:0000256" key="7">
    <source>
        <dbReference type="ARBA" id="ARBA00022692"/>
    </source>
</evidence>
<dbReference type="Gene3D" id="1.10.287.130">
    <property type="match status" value="1"/>
</dbReference>
<dbReference type="InterPro" id="IPR000014">
    <property type="entry name" value="PAS"/>
</dbReference>
<dbReference type="SUPFAM" id="SSF55785">
    <property type="entry name" value="PYP-like sensor domain (PAS domain)"/>
    <property type="match status" value="1"/>
</dbReference>
<evidence type="ECO:0000256" key="14">
    <source>
        <dbReference type="SAM" id="Phobius"/>
    </source>
</evidence>
<dbReference type="InterPro" id="IPR036097">
    <property type="entry name" value="HisK_dim/P_sf"/>
</dbReference>
<dbReference type="Pfam" id="PF00512">
    <property type="entry name" value="HisKA"/>
    <property type="match status" value="1"/>
</dbReference>
<dbReference type="Pfam" id="PF19312">
    <property type="entry name" value="NtrY_N"/>
    <property type="match status" value="1"/>
</dbReference>
<dbReference type="SMART" id="SM00304">
    <property type="entry name" value="HAMP"/>
    <property type="match status" value="1"/>
</dbReference>
<dbReference type="Gene3D" id="3.30.450.20">
    <property type="entry name" value="PAS domain"/>
    <property type="match status" value="1"/>
</dbReference>
<proteinExistence type="predicted"/>
<name>A0A1F6ULK9_9PROT</name>
<dbReference type="InterPro" id="IPR017232">
    <property type="entry name" value="NtrY"/>
</dbReference>
<dbReference type="InterPro" id="IPR003594">
    <property type="entry name" value="HATPase_dom"/>
</dbReference>
<dbReference type="CDD" id="cd00082">
    <property type="entry name" value="HisKA"/>
    <property type="match status" value="1"/>
</dbReference>
<dbReference type="Gene3D" id="6.10.340.10">
    <property type="match status" value="1"/>
</dbReference>
<evidence type="ECO:0000256" key="6">
    <source>
        <dbReference type="ARBA" id="ARBA00022679"/>
    </source>
</evidence>
<evidence type="ECO:0000259" key="16">
    <source>
        <dbReference type="PROSITE" id="PS50112"/>
    </source>
</evidence>
<evidence type="ECO:0000256" key="12">
    <source>
        <dbReference type="ARBA" id="ARBA00023012"/>
    </source>
</evidence>
<comment type="caution">
    <text evidence="18">The sequence shown here is derived from an EMBL/GenBank/DDBJ whole genome shotgun (WGS) entry which is preliminary data.</text>
</comment>
<dbReference type="Proteomes" id="UP000177950">
    <property type="component" value="Unassembled WGS sequence"/>
</dbReference>
<dbReference type="InterPro" id="IPR003661">
    <property type="entry name" value="HisK_dim/P_dom"/>
</dbReference>
<dbReference type="PROSITE" id="PS50109">
    <property type="entry name" value="HIS_KIN"/>
    <property type="match status" value="1"/>
</dbReference>
<keyword evidence="11 14" id="KW-1133">Transmembrane helix</keyword>
<dbReference type="InterPro" id="IPR004358">
    <property type="entry name" value="Sig_transdc_His_kin-like_C"/>
</dbReference>
<dbReference type="InterPro" id="IPR035965">
    <property type="entry name" value="PAS-like_dom_sf"/>
</dbReference>
<dbReference type="CDD" id="cd06225">
    <property type="entry name" value="HAMP"/>
    <property type="match status" value="1"/>
</dbReference>
<reference evidence="18 19" key="1">
    <citation type="journal article" date="2016" name="Nat. Commun.">
        <title>Thousands of microbial genomes shed light on interconnected biogeochemical processes in an aquifer system.</title>
        <authorList>
            <person name="Anantharaman K."/>
            <person name="Brown C.T."/>
            <person name="Hug L.A."/>
            <person name="Sharon I."/>
            <person name="Castelle C.J."/>
            <person name="Probst A.J."/>
            <person name="Thomas B.C."/>
            <person name="Singh A."/>
            <person name="Wilkins M.J."/>
            <person name="Karaoz U."/>
            <person name="Brodie E.L."/>
            <person name="Williams K.H."/>
            <person name="Hubbard S.S."/>
            <person name="Banfield J.F."/>
        </authorList>
    </citation>
    <scope>NUCLEOTIDE SEQUENCE [LARGE SCALE GENOMIC DNA]</scope>
</reference>
<dbReference type="AlphaFoldDB" id="A0A1F6ULK9"/>
<accession>A0A1F6ULK9</accession>
<feature type="domain" description="PAS" evidence="16">
    <location>
        <begin position="372"/>
        <end position="424"/>
    </location>
</feature>
<keyword evidence="4" id="KW-1003">Cell membrane</keyword>
<dbReference type="Pfam" id="PF00672">
    <property type="entry name" value="HAMP"/>
    <property type="match status" value="1"/>
</dbReference>
<feature type="transmembrane region" description="Helical" evidence="14">
    <location>
        <begin position="37"/>
        <end position="58"/>
    </location>
</feature>
<feature type="transmembrane region" description="Helical" evidence="14">
    <location>
        <begin position="79"/>
        <end position="99"/>
    </location>
</feature>
<dbReference type="SUPFAM" id="SSF55874">
    <property type="entry name" value="ATPase domain of HSP90 chaperone/DNA topoisomerase II/histidine kinase"/>
    <property type="match status" value="1"/>
</dbReference>
<dbReference type="SUPFAM" id="SSF158472">
    <property type="entry name" value="HAMP domain-like"/>
    <property type="match status" value="1"/>
</dbReference>
<dbReference type="SMART" id="SM00388">
    <property type="entry name" value="HisKA"/>
    <property type="match status" value="1"/>
</dbReference>
<dbReference type="PRINTS" id="PR00344">
    <property type="entry name" value="BCTRLSENSOR"/>
</dbReference>
<dbReference type="InterPro" id="IPR045671">
    <property type="entry name" value="NtrY-like_N"/>
</dbReference>
<evidence type="ECO:0000259" key="15">
    <source>
        <dbReference type="PROSITE" id="PS50109"/>
    </source>
</evidence>
<dbReference type="GO" id="GO:0005524">
    <property type="term" value="F:ATP binding"/>
    <property type="evidence" value="ECO:0007669"/>
    <property type="project" value="UniProtKB-KW"/>
</dbReference>
<feature type="domain" description="Histidine kinase" evidence="15">
    <location>
        <begin position="504"/>
        <end position="721"/>
    </location>
</feature>
<dbReference type="PROSITE" id="PS50885">
    <property type="entry name" value="HAMP"/>
    <property type="match status" value="1"/>
</dbReference>
<keyword evidence="6" id="KW-0808">Transferase</keyword>
<dbReference type="InterPro" id="IPR003660">
    <property type="entry name" value="HAMP_dom"/>
</dbReference>
<dbReference type="InterPro" id="IPR036890">
    <property type="entry name" value="HATPase_C_sf"/>
</dbReference>
<organism evidence="18 19">
    <name type="scientific">Candidatus Muproteobacteria bacterium RBG_19FT_COMBO_61_10</name>
    <dbReference type="NCBI Taxonomy" id="1817761"/>
    <lineage>
        <taxon>Bacteria</taxon>
        <taxon>Pseudomonadati</taxon>
        <taxon>Pseudomonadota</taxon>
        <taxon>Candidatus Muproteobacteria</taxon>
    </lineage>
</organism>
<feature type="transmembrane region" description="Helical" evidence="14">
    <location>
        <begin position="282"/>
        <end position="305"/>
    </location>
</feature>
<dbReference type="GO" id="GO:0000155">
    <property type="term" value="F:phosphorelay sensor kinase activity"/>
    <property type="evidence" value="ECO:0007669"/>
    <property type="project" value="InterPro"/>
</dbReference>
<keyword evidence="7 14" id="KW-0812">Transmembrane</keyword>
<dbReference type="SMART" id="SM00387">
    <property type="entry name" value="HATPase_c"/>
    <property type="match status" value="1"/>
</dbReference>
<dbReference type="Pfam" id="PF02518">
    <property type="entry name" value="HATPase_c"/>
    <property type="match status" value="1"/>
</dbReference>
<keyword evidence="12" id="KW-0902">Two-component regulatory system</keyword>
<protein>
    <recommendedName>
        <fullName evidence="3">histidine kinase</fullName>
        <ecNumber evidence="3">2.7.13.3</ecNumber>
    </recommendedName>
</protein>
<evidence type="ECO:0000256" key="2">
    <source>
        <dbReference type="ARBA" id="ARBA00004651"/>
    </source>
</evidence>
<comment type="subcellular location">
    <subcellularLocation>
        <location evidence="2">Cell membrane</location>
        <topology evidence="2">Multi-pass membrane protein</topology>
    </subcellularLocation>
</comment>
<dbReference type="Gene3D" id="3.30.565.10">
    <property type="entry name" value="Histidine kinase-like ATPase, C-terminal domain"/>
    <property type="match status" value="1"/>
</dbReference>
<evidence type="ECO:0000256" key="3">
    <source>
        <dbReference type="ARBA" id="ARBA00012438"/>
    </source>
</evidence>
<sequence>MKRWATGIAPVAILSLLLLAALAMMSAATQNSALFSQMYSLLMVVNILGIIVLLALILANLKHLATQYHNKVMGSRLTLRLLGFFVLLAVTPVTVVYFFSIQAFNKGIDNWFDVKIERALDDALSLGRTALDAIKDDLSKKTRDMAFELEAFPDKMVAPILDDLREQYGVTEITLFAQDGKIIAASGLGNLDSQTLVPDRPNEATLAQARQGQSYATIDPLGKSGLQLRVVAPVSARDVGAPLRILQVQQQLPDRYSKLGESVQVAFAEYEKLIYLRGPLKFGFILTLSLVALLTLLVAVWAAIFSARRLVTPIRDLAEGTRAVAQGNYRKQLPVPGADELGILVKSFNDMTRRIHRAQTQTKHSQREAEVQRTYLETVLTHLSSGVLSFDPRARLRTYNTSAEQILGLNLGAGVGRTLKWVLDGHPHLAPFVQAIQDTAHQSRAEWHAETSLEGLAGKRTLILRGTRLPGLRARHGGHVVVFDDISALIQAQRDAAWSEVARRLAHEIKNPLTPIRLSAERIRLKCMDGLSQPQQETLERATRTIVEQVESMKSMVNAFTEYARPVQIQPVPVDLNLLINDVVELYRGRQNPVRILLNLDPLLRPINADPGRLRQVLHNLLLNANDALAATVDPLLRINTRHGEIEGRRFVELETHDNGPGFAPSVLDHLFEPYVTTKEKGTGLGLAIVKKIVEEHSGSLWATNPTEGGALLVIRLPMDAVFTQTESHGNGLARERSA</sequence>
<evidence type="ECO:0000256" key="5">
    <source>
        <dbReference type="ARBA" id="ARBA00022553"/>
    </source>
</evidence>
<evidence type="ECO:0000256" key="1">
    <source>
        <dbReference type="ARBA" id="ARBA00000085"/>
    </source>
</evidence>
<dbReference type="PROSITE" id="PS50112">
    <property type="entry name" value="PAS"/>
    <property type="match status" value="1"/>
</dbReference>
<dbReference type="PANTHER" id="PTHR43065">
    <property type="entry name" value="SENSOR HISTIDINE KINASE"/>
    <property type="match status" value="1"/>
</dbReference>
<comment type="catalytic activity">
    <reaction evidence="1">
        <text>ATP + protein L-histidine = ADP + protein N-phospho-L-histidine.</text>
        <dbReference type="EC" id="2.7.13.3"/>
    </reaction>
</comment>
<gene>
    <name evidence="18" type="ORF">A2V58_04800</name>
</gene>
<dbReference type="PIRSF" id="PIRSF037532">
    <property type="entry name" value="STHK_NtrY"/>
    <property type="match status" value="1"/>
</dbReference>